<sequence>MPSTETAMRHPQTLATLPMPPSDTPNAGIAPEDWDLMLDAVTARLRTHSTSQQAVMLECAAALEQLHAALRHERAKASAELAGIRDGEQRARRIARHDGLTGLPNRNDFHQQLDRLLAERSGGCQTIGVLYLDLDGFKHINDTHGHATGDTLLQIVAARLRHAVRAEDAMSRLGGDEFACMLPGMRDREQLNRLARTLFQVVSAPVVIDQLQLTVRPSIGVAICPDDAATAELLLRRADAAMYSAKRQQCGYVFFDRLDASH</sequence>
<dbReference type="SUPFAM" id="SSF55073">
    <property type="entry name" value="Nucleotide cyclase"/>
    <property type="match status" value="1"/>
</dbReference>
<evidence type="ECO:0000313" key="4">
    <source>
        <dbReference type="Proteomes" id="UP000518288"/>
    </source>
</evidence>
<dbReference type="EMBL" id="JACCFH010000001">
    <property type="protein sequence ID" value="NYG34785.1"/>
    <property type="molecule type" value="Genomic_DNA"/>
</dbReference>
<dbReference type="InterPro" id="IPR043128">
    <property type="entry name" value="Rev_trsase/Diguanyl_cyclase"/>
</dbReference>
<dbReference type="Proteomes" id="UP000518288">
    <property type="component" value="Unassembled WGS sequence"/>
</dbReference>
<accession>A0A7Y9ULI2</accession>
<protein>
    <submittedName>
        <fullName evidence="3">Diguanylate cyclase (GGDEF)-like protein</fullName>
    </submittedName>
</protein>
<comment type="caution">
    <text evidence="3">The sequence shown here is derived from an EMBL/GenBank/DDBJ whole genome shotgun (WGS) entry which is preliminary data.</text>
</comment>
<evidence type="ECO:0000259" key="2">
    <source>
        <dbReference type="PROSITE" id="PS50887"/>
    </source>
</evidence>
<dbReference type="Gene3D" id="3.30.70.270">
    <property type="match status" value="1"/>
</dbReference>
<reference evidence="3 4" key="1">
    <citation type="submission" date="2020-07" db="EMBL/GenBank/DDBJ databases">
        <title>Genomic Encyclopedia of Archaeal and Bacterial Type Strains, Phase II (KMG-II): from individual species to whole genera.</title>
        <authorList>
            <person name="Goeker M."/>
        </authorList>
    </citation>
    <scope>NUCLEOTIDE SEQUENCE [LARGE SCALE GENOMIC DNA]</scope>
    <source>
        <strain evidence="3 4">DSM 21226</strain>
    </source>
</reference>
<dbReference type="InterPro" id="IPR029787">
    <property type="entry name" value="Nucleotide_cyclase"/>
</dbReference>
<dbReference type="NCBIfam" id="TIGR00254">
    <property type="entry name" value="GGDEF"/>
    <property type="match status" value="1"/>
</dbReference>
<proteinExistence type="predicted"/>
<dbReference type="InterPro" id="IPR000160">
    <property type="entry name" value="GGDEF_dom"/>
</dbReference>
<evidence type="ECO:0000313" key="3">
    <source>
        <dbReference type="EMBL" id="NYG34785.1"/>
    </source>
</evidence>
<dbReference type="SMART" id="SM00267">
    <property type="entry name" value="GGDEF"/>
    <property type="match status" value="1"/>
</dbReference>
<dbReference type="PANTHER" id="PTHR46663:SF2">
    <property type="entry name" value="GGDEF DOMAIN-CONTAINING PROTEIN"/>
    <property type="match status" value="1"/>
</dbReference>
<name>A0A7Y9ULI2_9BURK</name>
<dbReference type="PROSITE" id="PS50887">
    <property type="entry name" value="GGDEF"/>
    <property type="match status" value="1"/>
</dbReference>
<dbReference type="Pfam" id="PF00990">
    <property type="entry name" value="GGDEF"/>
    <property type="match status" value="1"/>
</dbReference>
<dbReference type="CDD" id="cd01949">
    <property type="entry name" value="GGDEF"/>
    <property type="match status" value="1"/>
</dbReference>
<dbReference type="RefSeq" id="WP_246332611.1">
    <property type="nucleotide sequence ID" value="NZ_JACCFH010000001.1"/>
</dbReference>
<organism evidence="3 4">
    <name type="scientific">Sphaerotilus montanus</name>
    <dbReference type="NCBI Taxonomy" id="522889"/>
    <lineage>
        <taxon>Bacteria</taxon>
        <taxon>Pseudomonadati</taxon>
        <taxon>Pseudomonadota</taxon>
        <taxon>Betaproteobacteria</taxon>
        <taxon>Burkholderiales</taxon>
        <taxon>Sphaerotilaceae</taxon>
        <taxon>Sphaerotilus</taxon>
    </lineage>
</organism>
<dbReference type="PANTHER" id="PTHR46663">
    <property type="entry name" value="DIGUANYLATE CYCLASE DGCT-RELATED"/>
    <property type="match status" value="1"/>
</dbReference>
<feature type="region of interest" description="Disordered" evidence="1">
    <location>
        <begin position="1"/>
        <end position="27"/>
    </location>
</feature>
<dbReference type="AlphaFoldDB" id="A0A7Y9ULI2"/>
<dbReference type="InterPro" id="IPR052163">
    <property type="entry name" value="DGC-Regulatory_Protein"/>
</dbReference>
<keyword evidence="4" id="KW-1185">Reference proteome</keyword>
<feature type="domain" description="GGDEF" evidence="2">
    <location>
        <begin position="125"/>
        <end position="257"/>
    </location>
</feature>
<gene>
    <name evidence="3" type="ORF">BDD16_003771</name>
</gene>
<evidence type="ECO:0000256" key="1">
    <source>
        <dbReference type="SAM" id="MobiDB-lite"/>
    </source>
</evidence>